<dbReference type="InterPro" id="IPR001995">
    <property type="entry name" value="Peptidase_A2_cat"/>
</dbReference>
<dbReference type="GO" id="GO:0004190">
    <property type="term" value="F:aspartic-type endopeptidase activity"/>
    <property type="evidence" value="ECO:0007669"/>
    <property type="project" value="UniProtKB-KW"/>
</dbReference>
<evidence type="ECO:0000313" key="5">
    <source>
        <dbReference type="EMBL" id="NXX75311.1"/>
    </source>
</evidence>
<dbReference type="InterPro" id="IPR051592">
    <property type="entry name" value="HERV-K_Pro_peptidase_A2"/>
</dbReference>
<feature type="domain" description="Peptidase A2" evidence="4">
    <location>
        <begin position="145"/>
        <end position="159"/>
    </location>
</feature>
<keyword evidence="2" id="KW-0064">Aspartyl protease</keyword>
<dbReference type="OrthoDB" id="9900537at2759"/>
<dbReference type="PANTHER" id="PTHR19422:SF123">
    <property type="entry name" value="RT1 CLASS I, LOCUS CE15"/>
    <property type="match status" value="1"/>
</dbReference>
<sequence>SGSLGVDLEVSTTITLLNSQPTKILTTTFGPLSPSGDFGALLIGRSSSGINGLVILPGVIDADFVGQIMIVAFALFPPCTIEKGSRIAQLLLFSRHPATPRSGNIVRGNNGFGSTGGHLVSLVQKMNHRPMVVISLTYHSITRQIPVMCDTGADVTIFA</sequence>
<keyword evidence="1" id="KW-0645">Protease</keyword>
<evidence type="ECO:0000256" key="2">
    <source>
        <dbReference type="ARBA" id="ARBA00022750"/>
    </source>
</evidence>
<accession>A0A852K9I3</accession>
<dbReference type="InterPro" id="IPR036157">
    <property type="entry name" value="dUTPase-like_sf"/>
</dbReference>
<dbReference type="GO" id="GO:0006508">
    <property type="term" value="P:proteolysis"/>
    <property type="evidence" value="ECO:0007669"/>
    <property type="project" value="UniProtKB-KW"/>
</dbReference>
<evidence type="ECO:0000256" key="3">
    <source>
        <dbReference type="ARBA" id="ARBA00022801"/>
    </source>
</evidence>
<gene>
    <name evidence="5" type="primary">Ervk9_1</name>
    <name evidence="5" type="ORF">UROIND_R14090</name>
</gene>
<feature type="non-terminal residue" evidence="5">
    <location>
        <position position="1"/>
    </location>
</feature>
<comment type="caution">
    <text evidence="5">The sequence shown here is derived from an EMBL/GenBank/DDBJ whole genome shotgun (WGS) entry which is preliminary data.</text>
</comment>
<dbReference type="Gene3D" id="2.70.40.10">
    <property type="match status" value="1"/>
</dbReference>
<dbReference type="AlphaFoldDB" id="A0A852K9I3"/>
<dbReference type="Proteomes" id="UP000654395">
    <property type="component" value="Unassembled WGS sequence"/>
</dbReference>
<proteinExistence type="predicted"/>
<evidence type="ECO:0000256" key="1">
    <source>
        <dbReference type="ARBA" id="ARBA00022670"/>
    </source>
</evidence>
<dbReference type="Pfam" id="PF00692">
    <property type="entry name" value="dUTPase"/>
    <property type="match status" value="1"/>
</dbReference>
<keyword evidence="6" id="KW-1185">Reference proteome</keyword>
<organism evidence="5 6">
    <name type="scientific">Urocolius indicus</name>
    <name type="common">Red-faced mousebird</name>
    <name type="synonym">Colius indicus</name>
    <dbReference type="NCBI Taxonomy" id="458196"/>
    <lineage>
        <taxon>Eukaryota</taxon>
        <taxon>Metazoa</taxon>
        <taxon>Chordata</taxon>
        <taxon>Craniata</taxon>
        <taxon>Vertebrata</taxon>
        <taxon>Euteleostomi</taxon>
        <taxon>Archelosauria</taxon>
        <taxon>Archosauria</taxon>
        <taxon>Dinosauria</taxon>
        <taxon>Saurischia</taxon>
        <taxon>Theropoda</taxon>
        <taxon>Coelurosauria</taxon>
        <taxon>Aves</taxon>
        <taxon>Neognathae</taxon>
        <taxon>Neoaves</taxon>
        <taxon>Telluraves</taxon>
        <taxon>Coraciimorphae</taxon>
        <taxon>Coliiformes</taxon>
        <taxon>Coliidae</taxon>
        <taxon>Urocolius</taxon>
    </lineage>
</organism>
<dbReference type="InterPro" id="IPR029054">
    <property type="entry name" value="dUTPase-like"/>
</dbReference>
<dbReference type="SUPFAM" id="SSF51283">
    <property type="entry name" value="dUTPase-like"/>
    <property type="match status" value="1"/>
</dbReference>
<feature type="non-terminal residue" evidence="5">
    <location>
        <position position="159"/>
    </location>
</feature>
<evidence type="ECO:0000313" key="6">
    <source>
        <dbReference type="Proteomes" id="UP000654395"/>
    </source>
</evidence>
<dbReference type="PROSITE" id="PS50175">
    <property type="entry name" value="ASP_PROT_RETROV"/>
    <property type="match status" value="1"/>
</dbReference>
<name>A0A852K9I3_UROIN</name>
<keyword evidence="3" id="KW-0378">Hydrolase</keyword>
<dbReference type="InterPro" id="IPR033704">
    <property type="entry name" value="dUTPase_trimeric"/>
</dbReference>
<dbReference type="CDD" id="cd07557">
    <property type="entry name" value="trimeric_dUTPase"/>
    <property type="match status" value="1"/>
</dbReference>
<protein>
    <submittedName>
        <fullName evidence="5">POK9 protein</fullName>
    </submittedName>
</protein>
<dbReference type="EMBL" id="WBNH01001628">
    <property type="protein sequence ID" value="NXX75311.1"/>
    <property type="molecule type" value="Genomic_DNA"/>
</dbReference>
<evidence type="ECO:0000259" key="4">
    <source>
        <dbReference type="PROSITE" id="PS50175"/>
    </source>
</evidence>
<dbReference type="PANTHER" id="PTHR19422">
    <property type="entry name" value="GAG RETROVIRAL POLYPROTEIN"/>
    <property type="match status" value="1"/>
</dbReference>
<reference evidence="5" key="1">
    <citation type="submission" date="2020-02" db="EMBL/GenBank/DDBJ databases">
        <title>Bird 10,000 Genomes (B10K) Project - Family phase.</title>
        <authorList>
            <person name="Zhang G."/>
        </authorList>
    </citation>
    <scope>NUCLEOTIDE SEQUENCE</scope>
    <source>
        <strain evidence="5">B10K-DU-030-59</strain>
    </source>
</reference>